<organism evidence="1 2">
    <name type="scientific">Protopolystoma xenopodis</name>
    <dbReference type="NCBI Taxonomy" id="117903"/>
    <lineage>
        <taxon>Eukaryota</taxon>
        <taxon>Metazoa</taxon>
        <taxon>Spiralia</taxon>
        <taxon>Lophotrochozoa</taxon>
        <taxon>Platyhelminthes</taxon>
        <taxon>Monogenea</taxon>
        <taxon>Polyopisthocotylea</taxon>
        <taxon>Polystomatidea</taxon>
        <taxon>Polystomatidae</taxon>
        <taxon>Protopolystoma</taxon>
    </lineage>
</organism>
<dbReference type="AlphaFoldDB" id="A0A3S5AVL2"/>
<keyword evidence="2" id="KW-1185">Reference proteome</keyword>
<dbReference type="Proteomes" id="UP000784294">
    <property type="component" value="Unassembled WGS sequence"/>
</dbReference>
<reference evidence="1" key="1">
    <citation type="submission" date="2018-11" db="EMBL/GenBank/DDBJ databases">
        <authorList>
            <consortium name="Pathogen Informatics"/>
        </authorList>
    </citation>
    <scope>NUCLEOTIDE SEQUENCE</scope>
</reference>
<comment type="caution">
    <text evidence="1">The sequence shown here is derived from an EMBL/GenBank/DDBJ whole genome shotgun (WGS) entry which is preliminary data.</text>
</comment>
<proteinExistence type="predicted"/>
<dbReference type="EMBL" id="CAAALY010245302">
    <property type="protein sequence ID" value="VEL33181.1"/>
    <property type="molecule type" value="Genomic_DNA"/>
</dbReference>
<sequence>MYTHSITLLVISHKRPFSQPWPNFCCRLPRVLESSKTQTNALNETLLALSRQNRATRKGLAGGPDLVIRLHSTWSPLSAISPSRAEMLTALVWPRKLSLCLPQECSARGHLLSAANKLAWPECCPNQVRKSLS</sequence>
<accession>A0A3S5AVL2</accession>
<evidence type="ECO:0000313" key="2">
    <source>
        <dbReference type="Proteomes" id="UP000784294"/>
    </source>
</evidence>
<name>A0A3S5AVL2_9PLAT</name>
<gene>
    <name evidence="1" type="ORF">PXEA_LOCUS26621</name>
</gene>
<protein>
    <submittedName>
        <fullName evidence="1">Uncharacterized protein</fullName>
    </submittedName>
</protein>
<evidence type="ECO:0000313" key="1">
    <source>
        <dbReference type="EMBL" id="VEL33181.1"/>
    </source>
</evidence>